<dbReference type="GO" id="GO:0005783">
    <property type="term" value="C:endoplasmic reticulum"/>
    <property type="evidence" value="ECO:0007669"/>
    <property type="project" value="TreeGrafter"/>
</dbReference>
<dbReference type="VEuPathDB" id="VectorBase:GPAI035495"/>
<dbReference type="PANTHER" id="PTHR45672">
    <property type="entry name" value="PROTEIN DISULFIDE-ISOMERASE C17H9.14C-RELATED"/>
    <property type="match status" value="1"/>
</dbReference>
<dbReference type="GO" id="GO:0003756">
    <property type="term" value="F:protein disulfide isomerase activity"/>
    <property type="evidence" value="ECO:0007669"/>
    <property type="project" value="TreeGrafter"/>
</dbReference>
<organism evidence="1 2">
    <name type="scientific">Glossina pallidipes</name>
    <name type="common">Tsetse fly</name>
    <dbReference type="NCBI Taxonomy" id="7398"/>
    <lineage>
        <taxon>Eukaryota</taxon>
        <taxon>Metazoa</taxon>
        <taxon>Ecdysozoa</taxon>
        <taxon>Arthropoda</taxon>
        <taxon>Hexapoda</taxon>
        <taxon>Insecta</taxon>
        <taxon>Pterygota</taxon>
        <taxon>Neoptera</taxon>
        <taxon>Endopterygota</taxon>
        <taxon>Diptera</taxon>
        <taxon>Brachycera</taxon>
        <taxon>Muscomorpha</taxon>
        <taxon>Hippoboscoidea</taxon>
        <taxon>Glossinidae</taxon>
        <taxon>Glossina</taxon>
    </lineage>
</organism>
<name>A0A1B0A605_GLOPL</name>
<dbReference type="STRING" id="7398.A0A1B0A605"/>
<accession>A0A1B0A605</accession>
<dbReference type="Gene3D" id="3.40.30.10">
    <property type="entry name" value="Glutaredoxin"/>
    <property type="match status" value="1"/>
</dbReference>
<protein>
    <recommendedName>
        <fullName evidence="3">Thioredoxin domain-containing protein</fullName>
    </recommendedName>
</protein>
<dbReference type="Proteomes" id="UP000092445">
    <property type="component" value="Unassembled WGS sequence"/>
</dbReference>
<dbReference type="InterPro" id="IPR051063">
    <property type="entry name" value="PDI"/>
</dbReference>
<sequence>MLKIWFYLNKEISDRIVIVIVAVVVIFNSSQHNETLVIFGVPQDRYYFCRTSSIAEQFKVKGYPTLKCFVHAQYKYDVHMREAEKLVEFMKDTKEPPSSPPPETAWEEEEDTNVLFLSDQTFNSTLKRKKHALDAFYAPCKYSITTLLNLSHSGLLIETLDYQIQEEAEEASRPFGRDSVAYKDVTDKPTNPQHVEYFRLLTGYGVAKYIRKQEKCQQCLVDRPYSKEGRAEKKEIALNGCYN</sequence>
<proteinExistence type="predicted"/>
<dbReference type="InterPro" id="IPR036249">
    <property type="entry name" value="Thioredoxin-like_sf"/>
</dbReference>
<dbReference type="AlphaFoldDB" id="A0A1B0A605"/>
<reference evidence="1" key="2">
    <citation type="submission" date="2020-05" db="UniProtKB">
        <authorList>
            <consortium name="EnsemblMetazoa"/>
        </authorList>
    </citation>
    <scope>IDENTIFICATION</scope>
    <source>
        <strain evidence="1">IAEA</strain>
    </source>
</reference>
<keyword evidence="2" id="KW-1185">Reference proteome</keyword>
<dbReference type="GO" id="GO:0006457">
    <property type="term" value="P:protein folding"/>
    <property type="evidence" value="ECO:0007669"/>
    <property type="project" value="TreeGrafter"/>
</dbReference>
<evidence type="ECO:0008006" key="3">
    <source>
        <dbReference type="Google" id="ProtNLM"/>
    </source>
</evidence>
<evidence type="ECO:0000313" key="2">
    <source>
        <dbReference type="Proteomes" id="UP000092445"/>
    </source>
</evidence>
<dbReference type="PANTHER" id="PTHR45672:SF2">
    <property type="entry name" value="PROTEIN DISULFIDE-ISOMERASE A5"/>
    <property type="match status" value="1"/>
</dbReference>
<evidence type="ECO:0000313" key="1">
    <source>
        <dbReference type="EnsemblMetazoa" id="GPAI035495-PA"/>
    </source>
</evidence>
<reference evidence="2" key="1">
    <citation type="submission" date="2014-03" db="EMBL/GenBank/DDBJ databases">
        <authorList>
            <person name="Aksoy S."/>
            <person name="Warren W."/>
            <person name="Wilson R.K."/>
        </authorList>
    </citation>
    <scope>NUCLEOTIDE SEQUENCE [LARGE SCALE GENOMIC DNA]</scope>
    <source>
        <strain evidence="2">IAEA</strain>
    </source>
</reference>
<dbReference type="SUPFAM" id="SSF52833">
    <property type="entry name" value="Thioredoxin-like"/>
    <property type="match status" value="1"/>
</dbReference>
<dbReference type="EnsemblMetazoa" id="GPAI035495-RA">
    <property type="protein sequence ID" value="GPAI035495-PA"/>
    <property type="gene ID" value="GPAI035495"/>
</dbReference>